<dbReference type="PANTHER" id="PTHR21198:SF3">
    <property type="entry name" value="GLUTAMATE RACEMASE"/>
    <property type="match status" value="1"/>
</dbReference>
<gene>
    <name evidence="5" type="ORF">IAA70_05420</name>
</gene>
<organism evidence="5 6">
    <name type="scientific">Candidatus Avoscillospira stercoripullorum</name>
    <dbReference type="NCBI Taxonomy" id="2840709"/>
    <lineage>
        <taxon>Bacteria</taxon>
        <taxon>Bacillati</taxon>
        <taxon>Bacillota</taxon>
        <taxon>Clostridia</taxon>
        <taxon>Eubacteriales</taxon>
        <taxon>Oscillospiraceae</taxon>
        <taxon>Oscillospiraceae incertae sedis</taxon>
        <taxon>Candidatus Avoscillospira</taxon>
    </lineage>
</organism>
<dbReference type="PROSITE" id="PS00923">
    <property type="entry name" value="ASP_GLU_RACEMASE_1"/>
    <property type="match status" value="1"/>
</dbReference>
<evidence type="ECO:0000256" key="2">
    <source>
        <dbReference type="ARBA" id="ARBA00022984"/>
    </source>
</evidence>
<comment type="caution">
    <text evidence="5">The sequence shown here is derived from an EMBL/GenBank/DDBJ whole genome shotgun (WGS) entry which is preliminary data.</text>
</comment>
<dbReference type="EMBL" id="DVGD01000169">
    <property type="protein sequence ID" value="HIR09826.1"/>
    <property type="molecule type" value="Genomic_DNA"/>
</dbReference>
<evidence type="ECO:0000256" key="1">
    <source>
        <dbReference type="ARBA" id="ARBA00022960"/>
    </source>
</evidence>
<keyword evidence="3" id="KW-0413">Isomerase</keyword>
<dbReference type="GO" id="GO:0009252">
    <property type="term" value="P:peptidoglycan biosynthetic process"/>
    <property type="evidence" value="ECO:0007669"/>
    <property type="project" value="UniProtKB-KW"/>
</dbReference>
<protein>
    <submittedName>
        <fullName evidence="5">Aspartate/glutamate racemase family protein</fullName>
    </submittedName>
</protein>
<sequence length="209" mass="22818">LQEVQALSLQAAQLLLSRGAKAIVIACNTATSAAATLLRERYPAVPIIGTEPALKPAVERHPGGHILVMATEMTIHEEKFHHLQEQFETKARVDSIPCPGLMEFVERGIFQGKEVEDYLRAHLSPHLHPSVDAVVLGCTHYPFLRGAIRQVVGEKPEILDGAAGIARQTKRRLLEQALANPREAGGQVTFLNSLDDPAIFARCETLLAL</sequence>
<evidence type="ECO:0000256" key="4">
    <source>
        <dbReference type="ARBA" id="ARBA00023316"/>
    </source>
</evidence>
<evidence type="ECO:0000313" key="6">
    <source>
        <dbReference type="Proteomes" id="UP000824258"/>
    </source>
</evidence>
<dbReference type="InterPro" id="IPR033134">
    <property type="entry name" value="Asp/Glu_racemase_AS_2"/>
</dbReference>
<dbReference type="AlphaFoldDB" id="A0A9D1A7Q1"/>
<dbReference type="Pfam" id="PF01177">
    <property type="entry name" value="Asp_Glu_race"/>
    <property type="match status" value="1"/>
</dbReference>
<keyword evidence="4" id="KW-0961">Cell wall biogenesis/degradation</keyword>
<dbReference type="Gene3D" id="3.40.50.1860">
    <property type="match status" value="2"/>
</dbReference>
<reference evidence="5" key="2">
    <citation type="journal article" date="2021" name="PeerJ">
        <title>Extensive microbial diversity within the chicken gut microbiome revealed by metagenomics and culture.</title>
        <authorList>
            <person name="Gilroy R."/>
            <person name="Ravi A."/>
            <person name="Getino M."/>
            <person name="Pursley I."/>
            <person name="Horton D.L."/>
            <person name="Alikhan N.F."/>
            <person name="Baker D."/>
            <person name="Gharbi K."/>
            <person name="Hall N."/>
            <person name="Watson M."/>
            <person name="Adriaenssens E.M."/>
            <person name="Foster-Nyarko E."/>
            <person name="Jarju S."/>
            <person name="Secka A."/>
            <person name="Antonio M."/>
            <person name="Oren A."/>
            <person name="Chaudhuri R.R."/>
            <person name="La Ragione R."/>
            <person name="Hildebrand F."/>
            <person name="Pallen M.J."/>
        </authorList>
    </citation>
    <scope>NUCLEOTIDE SEQUENCE</scope>
    <source>
        <strain evidence="5">ChiHjej9B8-7071</strain>
    </source>
</reference>
<dbReference type="GO" id="GO:0008360">
    <property type="term" value="P:regulation of cell shape"/>
    <property type="evidence" value="ECO:0007669"/>
    <property type="project" value="UniProtKB-KW"/>
</dbReference>
<dbReference type="GO" id="GO:0047661">
    <property type="term" value="F:amino-acid racemase activity"/>
    <property type="evidence" value="ECO:0007669"/>
    <property type="project" value="InterPro"/>
</dbReference>
<dbReference type="PANTHER" id="PTHR21198">
    <property type="entry name" value="GLUTAMATE RACEMASE"/>
    <property type="match status" value="1"/>
</dbReference>
<keyword evidence="1" id="KW-0133">Cell shape</keyword>
<dbReference type="InterPro" id="IPR001920">
    <property type="entry name" value="Asp/Glu_race"/>
</dbReference>
<reference evidence="5" key="1">
    <citation type="submission" date="2020-10" db="EMBL/GenBank/DDBJ databases">
        <authorList>
            <person name="Gilroy R."/>
        </authorList>
    </citation>
    <scope>NUCLEOTIDE SEQUENCE</scope>
    <source>
        <strain evidence="5">ChiHjej9B8-7071</strain>
    </source>
</reference>
<dbReference type="GO" id="GO:0071555">
    <property type="term" value="P:cell wall organization"/>
    <property type="evidence" value="ECO:0007669"/>
    <property type="project" value="UniProtKB-KW"/>
</dbReference>
<dbReference type="InterPro" id="IPR015942">
    <property type="entry name" value="Asp/Glu/hydantoin_racemase"/>
</dbReference>
<accession>A0A9D1A7Q1</accession>
<feature type="non-terminal residue" evidence="5">
    <location>
        <position position="1"/>
    </location>
</feature>
<name>A0A9D1A7Q1_9FIRM</name>
<dbReference type="SUPFAM" id="SSF53681">
    <property type="entry name" value="Aspartate/glutamate racemase"/>
    <property type="match status" value="2"/>
</dbReference>
<proteinExistence type="predicted"/>
<keyword evidence="2" id="KW-0573">Peptidoglycan synthesis</keyword>
<dbReference type="Proteomes" id="UP000824258">
    <property type="component" value="Unassembled WGS sequence"/>
</dbReference>
<evidence type="ECO:0000256" key="3">
    <source>
        <dbReference type="ARBA" id="ARBA00023235"/>
    </source>
</evidence>
<dbReference type="InterPro" id="IPR018187">
    <property type="entry name" value="Asp/Glu_racemase_AS_1"/>
</dbReference>
<dbReference type="PROSITE" id="PS00924">
    <property type="entry name" value="ASP_GLU_RACEMASE_2"/>
    <property type="match status" value="1"/>
</dbReference>
<dbReference type="FunFam" id="3.40.50.1860:FF:000001">
    <property type="entry name" value="Glutamate racemase"/>
    <property type="match status" value="1"/>
</dbReference>
<evidence type="ECO:0000313" key="5">
    <source>
        <dbReference type="EMBL" id="HIR09826.1"/>
    </source>
</evidence>